<sequence length="491" mass="54342">MAPTRTRRSPNSIPRTAKELRDANRDAQAKSREKKKQTLEDAREEARRLRVEVNYLRGLSLDSIQHLWTYFWTVEPLDQETRQSLHALITNYFDRYAQIPESFAFGGALSMPPNGWASWKTALEFMTTALTAPMNPIPLTHSLPPAPAPIPTLPVMNTMPATTMSGFPFAPAPNFYLPQANMGYQADIGNTGPMDLNTTPNFSLPQDNMGYQTTFANPGPMDLSSPSNIPALQNNMELQWDDTNAGPMDLSESSNILPLPLPLQNNMGFPTDWSQDLSFPTTTTAPMIPASAPASAPATYLLPSPISSPKPMAAVQPVMELQQDWTSPPAPSTTTNYLRLLPFSPAPSPNHMTAVQPVMQRQEDWTSAPTPATTITTTTTTTSPPSPSLTIIDLAEDEEVVDVQKDVQEDPEEEDLFEKLLRAGLEEALTEEEGEEQSDGEVEMEDMDDLFEEELEEDDKSINDLFEEEVGGNEESIDALFEESSEESEEE</sequence>
<feature type="compositionally biased region" description="Acidic residues" evidence="1">
    <location>
        <begin position="428"/>
        <end position="491"/>
    </location>
</feature>
<feature type="region of interest" description="Disordered" evidence="1">
    <location>
        <begin position="1"/>
        <end position="41"/>
    </location>
</feature>
<feature type="compositionally biased region" description="Basic and acidic residues" evidence="1">
    <location>
        <begin position="16"/>
        <end position="41"/>
    </location>
</feature>
<dbReference type="CDD" id="cd14686">
    <property type="entry name" value="bZIP"/>
    <property type="match status" value="1"/>
</dbReference>
<evidence type="ECO:0000313" key="3">
    <source>
        <dbReference type="EMBL" id="KAH7139181.1"/>
    </source>
</evidence>
<proteinExistence type="predicted"/>
<accession>A0A9P9ELK5</accession>
<organism evidence="3 4">
    <name type="scientific">Dendryphion nanum</name>
    <dbReference type="NCBI Taxonomy" id="256645"/>
    <lineage>
        <taxon>Eukaryota</taxon>
        <taxon>Fungi</taxon>
        <taxon>Dikarya</taxon>
        <taxon>Ascomycota</taxon>
        <taxon>Pezizomycotina</taxon>
        <taxon>Dothideomycetes</taxon>
        <taxon>Pleosporomycetidae</taxon>
        <taxon>Pleosporales</taxon>
        <taxon>Torulaceae</taxon>
        <taxon>Dendryphion</taxon>
    </lineage>
</organism>
<name>A0A9P9ELK5_9PLEO</name>
<dbReference type="GO" id="GO:0003700">
    <property type="term" value="F:DNA-binding transcription factor activity"/>
    <property type="evidence" value="ECO:0007669"/>
    <property type="project" value="InterPro"/>
</dbReference>
<dbReference type="InterPro" id="IPR004827">
    <property type="entry name" value="bZIP"/>
</dbReference>
<feature type="region of interest" description="Disordered" evidence="1">
    <location>
        <begin position="364"/>
        <end position="387"/>
    </location>
</feature>
<dbReference type="PROSITE" id="PS00036">
    <property type="entry name" value="BZIP_BASIC"/>
    <property type="match status" value="1"/>
</dbReference>
<evidence type="ECO:0000256" key="1">
    <source>
        <dbReference type="SAM" id="MobiDB-lite"/>
    </source>
</evidence>
<gene>
    <name evidence="3" type="ORF">B0J11DRAFT_588857</name>
</gene>
<dbReference type="Proteomes" id="UP000700596">
    <property type="component" value="Unassembled WGS sequence"/>
</dbReference>
<keyword evidence="4" id="KW-1185">Reference proteome</keyword>
<feature type="domain" description="BZIP" evidence="2">
    <location>
        <begin position="21"/>
        <end position="34"/>
    </location>
</feature>
<feature type="region of interest" description="Disordered" evidence="1">
    <location>
        <begin position="424"/>
        <end position="491"/>
    </location>
</feature>
<comment type="caution">
    <text evidence="3">The sequence shown here is derived from an EMBL/GenBank/DDBJ whole genome shotgun (WGS) entry which is preliminary data.</text>
</comment>
<evidence type="ECO:0000259" key="2">
    <source>
        <dbReference type="PROSITE" id="PS00036"/>
    </source>
</evidence>
<dbReference type="EMBL" id="JAGMWT010000001">
    <property type="protein sequence ID" value="KAH7139181.1"/>
    <property type="molecule type" value="Genomic_DNA"/>
</dbReference>
<reference evidence="3" key="1">
    <citation type="journal article" date="2021" name="Nat. Commun.">
        <title>Genetic determinants of endophytism in the Arabidopsis root mycobiome.</title>
        <authorList>
            <person name="Mesny F."/>
            <person name="Miyauchi S."/>
            <person name="Thiergart T."/>
            <person name="Pickel B."/>
            <person name="Atanasova L."/>
            <person name="Karlsson M."/>
            <person name="Huettel B."/>
            <person name="Barry K.W."/>
            <person name="Haridas S."/>
            <person name="Chen C."/>
            <person name="Bauer D."/>
            <person name="Andreopoulos W."/>
            <person name="Pangilinan J."/>
            <person name="LaButti K."/>
            <person name="Riley R."/>
            <person name="Lipzen A."/>
            <person name="Clum A."/>
            <person name="Drula E."/>
            <person name="Henrissat B."/>
            <person name="Kohler A."/>
            <person name="Grigoriev I.V."/>
            <person name="Martin F.M."/>
            <person name="Hacquard S."/>
        </authorList>
    </citation>
    <scope>NUCLEOTIDE SEQUENCE</scope>
    <source>
        <strain evidence="3">MPI-CAGE-CH-0243</strain>
    </source>
</reference>
<dbReference type="AlphaFoldDB" id="A0A9P9ELK5"/>
<protein>
    <recommendedName>
        <fullName evidence="2">BZIP domain-containing protein</fullName>
    </recommendedName>
</protein>
<evidence type="ECO:0000313" key="4">
    <source>
        <dbReference type="Proteomes" id="UP000700596"/>
    </source>
</evidence>
<feature type="compositionally biased region" description="Low complexity" evidence="1">
    <location>
        <begin position="366"/>
        <end position="387"/>
    </location>
</feature>